<dbReference type="Gene3D" id="1.25.40.10">
    <property type="entry name" value="Tetratricopeptide repeat domain"/>
    <property type="match status" value="1"/>
</dbReference>
<keyword evidence="3 4" id="KW-0802">TPR repeat</keyword>
<feature type="region of interest" description="Disordered" evidence="5">
    <location>
        <begin position="285"/>
        <end position="310"/>
    </location>
</feature>
<evidence type="ECO:0000313" key="7">
    <source>
        <dbReference type="EMBL" id="CAL8068314.1"/>
    </source>
</evidence>
<feature type="repeat" description="TPR" evidence="4">
    <location>
        <begin position="191"/>
        <end position="224"/>
    </location>
</feature>
<name>A0ABP1PHZ8_9HEXA</name>
<gene>
    <name evidence="7" type="ORF">ODALV1_LOCUS210</name>
</gene>
<evidence type="ECO:0000259" key="6">
    <source>
        <dbReference type="Pfam" id="PF16546"/>
    </source>
</evidence>
<sequence>MSDQQTTKKVVCGILQFLDDELKKTTTSAEQKESLEVAIQCLETAYSVRACDSEYRPKLELRDLVRNLDHQDGGGGDAASVVSSGGSAPPPEGGGPLAGTVYVNTGPEYLKPDEASDSDKKLADEWKNKGNEVMLRLLFLEGLECYNKAIALDGNNPVYFCNRAAAFIKMERYEEARRDCQIAVQLDPSYAKAYGRMGLTYSSQNNQVDAILCYRKARELDPENESYRKNLQVAQHLMIQDIPSAQAQVSASPNLETFLSNPNLANMASQMLQDPTVQNLLQTLMGRSQGGSPGGAPGAPTGGGGGGGLDSLIQIGQTIAQRLGTTDPNLISQLTGALGGGGGGGTDTGAQQSNNLPKNDNDKASGDDSSI</sequence>
<dbReference type="InterPro" id="IPR011990">
    <property type="entry name" value="TPR-like_helical_dom_sf"/>
</dbReference>
<dbReference type="PANTHER" id="PTHR45831">
    <property type="entry name" value="LD24721P"/>
    <property type="match status" value="1"/>
</dbReference>
<dbReference type="PROSITE" id="PS50005">
    <property type="entry name" value="TPR"/>
    <property type="match status" value="1"/>
</dbReference>
<dbReference type="Gene3D" id="1.20.5.420">
    <property type="entry name" value="Immunoglobulin FC, subunit C"/>
    <property type="match status" value="1"/>
</dbReference>
<dbReference type="SUPFAM" id="SSF48452">
    <property type="entry name" value="TPR-like"/>
    <property type="match status" value="1"/>
</dbReference>
<dbReference type="InterPro" id="IPR019734">
    <property type="entry name" value="TPR_rpt"/>
</dbReference>
<evidence type="ECO:0000256" key="3">
    <source>
        <dbReference type="ARBA" id="ARBA00022803"/>
    </source>
</evidence>
<feature type="compositionally biased region" description="Basic and acidic residues" evidence="5">
    <location>
        <begin position="359"/>
        <end position="371"/>
    </location>
</feature>
<feature type="compositionally biased region" description="Low complexity" evidence="5">
    <location>
        <begin position="78"/>
        <end position="87"/>
    </location>
</feature>
<feature type="compositionally biased region" description="Gly residues" evidence="5">
    <location>
        <begin position="337"/>
        <end position="347"/>
    </location>
</feature>
<organism evidence="7 8">
    <name type="scientific">Orchesella dallaii</name>
    <dbReference type="NCBI Taxonomy" id="48710"/>
    <lineage>
        <taxon>Eukaryota</taxon>
        <taxon>Metazoa</taxon>
        <taxon>Ecdysozoa</taxon>
        <taxon>Arthropoda</taxon>
        <taxon>Hexapoda</taxon>
        <taxon>Collembola</taxon>
        <taxon>Entomobryomorpha</taxon>
        <taxon>Entomobryoidea</taxon>
        <taxon>Orchesellidae</taxon>
        <taxon>Orchesellinae</taxon>
        <taxon>Orchesella</taxon>
    </lineage>
</organism>
<dbReference type="PANTHER" id="PTHR45831:SF2">
    <property type="entry name" value="LD24721P"/>
    <property type="match status" value="1"/>
</dbReference>
<evidence type="ECO:0000256" key="1">
    <source>
        <dbReference type="ARBA" id="ARBA00008175"/>
    </source>
</evidence>
<dbReference type="Proteomes" id="UP001642540">
    <property type="component" value="Unassembled WGS sequence"/>
</dbReference>
<evidence type="ECO:0000256" key="5">
    <source>
        <dbReference type="SAM" id="MobiDB-lite"/>
    </source>
</evidence>
<dbReference type="InterPro" id="IPR047150">
    <property type="entry name" value="SGT"/>
</dbReference>
<evidence type="ECO:0000256" key="2">
    <source>
        <dbReference type="ARBA" id="ARBA00022737"/>
    </source>
</evidence>
<dbReference type="Pfam" id="PF00515">
    <property type="entry name" value="TPR_1"/>
    <property type="match status" value="1"/>
</dbReference>
<dbReference type="SMART" id="SM00028">
    <property type="entry name" value="TPR"/>
    <property type="match status" value="3"/>
</dbReference>
<protein>
    <recommendedName>
        <fullName evidence="6">SGTA homodimerisation domain-containing protein</fullName>
    </recommendedName>
</protein>
<evidence type="ECO:0000256" key="4">
    <source>
        <dbReference type="PROSITE-ProRule" id="PRU00339"/>
    </source>
</evidence>
<feature type="compositionally biased region" description="Gly residues" evidence="5">
    <location>
        <begin position="288"/>
        <end position="309"/>
    </location>
</feature>
<comment type="similarity">
    <text evidence="1">Belongs to the SGT family.</text>
</comment>
<keyword evidence="8" id="KW-1185">Reference proteome</keyword>
<dbReference type="Pfam" id="PF16546">
    <property type="entry name" value="SGTA_dimer"/>
    <property type="match status" value="1"/>
</dbReference>
<proteinExistence type="inferred from homology"/>
<feature type="region of interest" description="Disordered" evidence="5">
    <location>
        <begin position="334"/>
        <end position="371"/>
    </location>
</feature>
<feature type="region of interest" description="Disordered" evidence="5">
    <location>
        <begin position="70"/>
        <end position="96"/>
    </location>
</feature>
<accession>A0ABP1PHZ8</accession>
<dbReference type="EMBL" id="CAXLJM020000001">
    <property type="protein sequence ID" value="CAL8068314.1"/>
    <property type="molecule type" value="Genomic_DNA"/>
</dbReference>
<feature type="domain" description="SGTA homodimerisation" evidence="6">
    <location>
        <begin position="7"/>
        <end position="59"/>
    </location>
</feature>
<evidence type="ECO:0000313" key="8">
    <source>
        <dbReference type="Proteomes" id="UP001642540"/>
    </source>
</evidence>
<comment type="caution">
    <text evidence="7">The sequence shown here is derived from an EMBL/GenBank/DDBJ whole genome shotgun (WGS) entry which is preliminary data.</text>
</comment>
<reference evidence="7 8" key="1">
    <citation type="submission" date="2024-08" db="EMBL/GenBank/DDBJ databases">
        <authorList>
            <person name="Cucini C."/>
            <person name="Frati F."/>
        </authorList>
    </citation>
    <scope>NUCLEOTIDE SEQUENCE [LARGE SCALE GENOMIC DNA]</scope>
</reference>
<keyword evidence="2" id="KW-0677">Repeat</keyword>
<dbReference type="InterPro" id="IPR032374">
    <property type="entry name" value="SGTA_dimer"/>
</dbReference>